<keyword evidence="1" id="KW-0472">Membrane</keyword>
<gene>
    <name evidence="2" type="ORF">CTEN210_07768</name>
</gene>
<dbReference type="PANTHER" id="PTHR32301">
    <property type="entry name" value="COUNTIN RECEPTOR CNR3-RELATED"/>
    <property type="match status" value="1"/>
</dbReference>
<organism evidence="2 3">
    <name type="scientific">Chaetoceros tenuissimus</name>
    <dbReference type="NCBI Taxonomy" id="426638"/>
    <lineage>
        <taxon>Eukaryota</taxon>
        <taxon>Sar</taxon>
        <taxon>Stramenopiles</taxon>
        <taxon>Ochrophyta</taxon>
        <taxon>Bacillariophyta</taxon>
        <taxon>Coscinodiscophyceae</taxon>
        <taxon>Chaetocerotophycidae</taxon>
        <taxon>Chaetocerotales</taxon>
        <taxon>Chaetocerotaceae</taxon>
        <taxon>Chaetoceros</taxon>
    </lineage>
</organism>
<dbReference type="InterPro" id="IPR027417">
    <property type="entry name" value="P-loop_NTPase"/>
</dbReference>
<proteinExistence type="predicted"/>
<dbReference type="EMBL" id="BLLK01000045">
    <property type="protein sequence ID" value="GFH51292.1"/>
    <property type="molecule type" value="Genomic_DNA"/>
</dbReference>
<dbReference type="Proteomes" id="UP001054902">
    <property type="component" value="Unassembled WGS sequence"/>
</dbReference>
<name>A0AAD3CSJ8_9STRA</name>
<dbReference type="AlphaFoldDB" id="A0AAD3CSJ8"/>
<dbReference type="PANTHER" id="PTHR32301:SF6">
    <property type="entry name" value="GOLVESIN-RELATED"/>
    <property type="match status" value="1"/>
</dbReference>
<keyword evidence="1" id="KW-1133">Transmembrane helix</keyword>
<accession>A0AAD3CSJ8</accession>
<keyword evidence="3" id="KW-1185">Reference proteome</keyword>
<protein>
    <recommendedName>
        <fullName evidence="4">Sulfotransferase domain-containing protein</fullName>
    </recommendedName>
</protein>
<sequence length="436" mass="50580">MNKNVLYSRLTLNPNDKGKTKNEETSSLLEEDFEPPRPHILILKLQAAKAFLIDIPNTIKQFEAEKYFEYIKKIEVMSRMQWFCALVSVVVVITLINIRAIHDNQTQRQIYHASKPSTLTTHIGKIWNDTLTYAYEMNSRGYSLPPGLQNLREINETSQPFDIPFFLHTPRSGGGSVKAILGECLGLIVASEMGRGHEMDNDLLILSTPWNVKYPNVDVSTLQGLQKAQQFQIFPRGAANILYSQLFYDGALLFNQQQKGRMFIMIRNPVHRQISQYYFDTLKHDGISHSSSTTPEMSLFRWINSGQMKENLLTRQLTNEMHGTLTPNHLELAKELLRRLFIVGILEEKQESVMRFLDFFQFSNWKHAGDRAMECQYKNLNYGWKNAISHPVPDHDAPFYKLLEEKNSYDMEIYHFARQLFDHQAKLFERKKGGAH</sequence>
<evidence type="ECO:0000313" key="3">
    <source>
        <dbReference type="Proteomes" id="UP001054902"/>
    </source>
</evidence>
<keyword evidence="1" id="KW-0812">Transmembrane</keyword>
<dbReference type="Gene3D" id="3.40.50.300">
    <property type="entry name" value="P-loop containing nucleotide triphosphate hydrolases"/>
    <property type="match status" value="1"/>
</dbReference>
<evidence type="ECO:0000256" key="1">
    <source>
        <dbReference type="SAM" id="Phobius"/>
    </source>
</evidence>
<evidence type="ECO:0000313" key="2">
    <source>
        <dbReference type="EMBL" id="GFH51292.1"/>
    </source>
</evidence>
<reference evidence="2 3" key="1">
    <citation type="journal article" date="2021" name="Sci. Rep.">
        <title>The genome of the diatom Chaetoceros tenuissimus carries an ancient integrated fragment of an extant virus.</title>
        <authorList>
            <person name="Hongo Y."/>
            <person name="Kimura K."/>
            <person name="Takaki Y."/>
            <person name="Yoshida Y."/>
            <person name="Baba S."/>
            <person name="Kobayashi G."/>
            <person name="Nagasaki K."/>
            <person name="Hano T."/>
            <person name="Tomaru Y."/>
        </authorList>
    </citation>
    <scope>NUCLEOTIDE SEQUENCE [LARGE SCALE GENOMIC DNA]</scope>
    <source>
        <strain evidence="2 3">NIES-3715</strain>
    </source>
</reference>
<comment type="caution">
    <text evidence="2">The sequence shown here is derived from an EMBL/GenBank/DDBJ whole genome shotgun (WGS) entry which is preliminary data.</text>
</comment>
<dbReference type="InterPro" id="IPR053259">
    <property type="entry name" value="Golvesin-related_Golgi"/>
</dbReference>
<feature type="transmembrane region" description="Helical" evidence="1">
    <location>
        <begin position="82"/>
        <end position="101"/>
    </location>
</feature>
<evidence type="ECO:0008006" key="4">
    <source>
        <dbReference type="Google" id="ProtNLM"/>
    </source>
</evidence>